<feature type="compositionally biased region" description="Polar residues" evidence="1">
    <location>
        <begin position="387"/>
        <end position="398"/>
    </location>
</feature>
<name>A0A0N5BN33_STREA</name>
<protein>
    <submittedName>
        <fullName evidence="3">Meiotic recombination protein REC8-like protein</fullName>
    </submittedName>
</protein>
<evidence type="ECO:0000256" key="1">
    <source>
        <dbReference type="SAM" id="MobiDB-lite"/>
    </source>
</evidence>
<organism evidence="2 3">
    <name type="scientific">Strongyloides papillosus</name>
    <name type="common">Intestinal threadworm</name>
    <dbReference type="NCBI Taxonomy" id="174720"/>
    <lineage>
        <taxon>Eukaryota</taxon>
        <taxon>Metazoa</taxon>
        <taxon>Ecdysozoa</taxon>
        <taxon>Nematoda</taxon>
        <taxon>Chromadorea</taxon>
        <taxon>Rhabditida</taxon>
        <taxon>Tylenchina</taxon>
        <taxon>Panagrolaimomorpha</taxon>
        <taxon>Strongyloidoidea</taxon>
        <taxon>Strongyloididae</taxon>
        <taxon>Strongyloides</taxon>
    </lineage>
</organism>
<dbReference type="WBParaSite" id="SPAL_0000731300.1">
    <property type="protein sequence ID" value="SPAL_0000731300.1"/>
    <property type="gene ID" value="SPAL_0000731300"/>
</dbReference>
<dbReference type="Gene3D" id="1.10.10.580">
    <property type="entry name" value="Structural maintenance of chromosome 1. Chain E"/>
    <property type="match status" value="1"/>
</dbReference>
<keyword evidence="2" id="KW-1185">Reference proteome</keyword>
<dbReference type="AlphaFoldDB" id="A0A0N5BN33"/>
<dbReference type="InterPro" id="IPR023093">
    <property type="entry name" value="ScpA-like_C"/>
</dbReference>
<reference evidence="3" key="1">
    <citation type="submission" date="2017-02" db="UniProtKB">
        <authorList>
            <consortium name="WormBaseParasite"/>
        </authorList>
    </citation>
    <scope>IDENTIFICATION</scope>
</reference>
<evidence type="ECO:0000313" key="3">
    <source>
        <dbReference type="WBParaSite" id="SPAL_0000731300.1"/>
    </source>
</evidence>
<accession>A0A0N5BN33</accession>
<feature type="region of interest" description="Disordered" evidence="1">
    <location>
        <begin position="384"/>
        <end position="426"/>
    </location>
</feature>
<sequence length="1230" mass="141053">MFEQNLSLLQPGGRFNVIWLSGDPVKKKKLPEKLRKKMFNCDLKVIIAELRPYTLNFRRDGRFNRDFAMPLNVMHRLVYGTLKCIEVSLDVMTLRVKKLINTEMHLLEEEKKFGIAEQVSYMLLGDEDTTSEADENVSGKKRKRGDAIFDARDIEEIYYSHINMDFSNMQIDETSIPISNETSRFSRLTLGPNSIKETNEREKRRREFTELFDVISEAGRTNNHLVEAAREAFSMNPLLSEVFEKKIAGNTDGLEACFDLILDDKAAQTEFYLQKLKLMDQNMINDECIAEVSRRSGKSLSIRADNVIPQDIYAELTSFIKGKSTLNLVPSTFQVTRDDIHESMSVLPTDIGQSLFVTEEPYVPFEESLVAPTVDLEVPHEVAAQEESGNTTVAQPQTEDGFAVPRPVKQKKNPPPSRNRQQRRQIPCSLDVVASMRTLEEILQFFKRRKTSSSSKFTQKLKDYSEAAAGFVKRLLDKRGSKYVQERIESTSWFKTLDDISEEVYNTNGCRLNMFEKLQQLPFVYGEKSFTIESAYDSDLKKILRDLNEPKIDFGIYAAIVDMPIIGMSNNHPNREIINRWTNINQLESSFSQSSVHSNGSRKGFDFLPKCLPMFYRYPDFTHSLKTLCHPYDKLKYPFLKKMSQERGLYHRHSKLPNKKLRKLIQKDIGIWDYSDNVDVIEKMLKCVVFPDNVLCARFHNLQPFEGSGFLTSKAVKTFAYKPNRAIVWSDLIGFLDSLFKIYCESEDNQDDKSNLTSVFLNKLFQSPPEHKPLYQESCEEVEYESRMYEIHNALILEYKQVDNYHNNKSSGKINSKFEKLLPTILDDQTSIFEEVDIADILDDLETFDLEMSFGYIPVSVKNPEQPNEGKTFDRTKTRYEVYKNNSSDLRTKSFGSSQLLVPNNWNDILTNYLSRDRKRHNNDFVSLQGGPKRQRFGISLPETPDRNFPADGDLTEVPEIESNVVSRAPSTVGSVTFKSLHDKGNDNTSEFSNGSIVVKKIGGGDIHPIAEEINEGNFEPPKESGLASIPASVIDQQETNDGLGEHETEWLDAPLSPPQFPQEGEMPEILQQPFVTMDEKRREVEELLRRRDVVPRNQNPLPYDTRREGESPDEAYLRIARHQLGPVDSSLAEEESLPDHNPESESSNLFEHITLLNHNESTEDTYEKIKVLAGKSKKLNFKDLVKENPTRQSVAKTFMNLVLLGRGGTKLEVYQKNPHDDIKIVVKKN</sequence>
<evidence type="ECO:0000313" key="2">
    <source>
        <dbReference type="Proteomes" id="UP000046392"/>
    </source>
</evidence>
<proteinExistence type="predicted"/>
<dbReference type="Proteomes" id="UP000046392">
    <property type="component" value="Unplaced"/>
</dbReference>